<keyword evidence="9" id="KW-1185">Reference proteome</keyword>
<evidence type="ECO:0000256" key="4">
    <source>
        <dbReference type="ARBA" id="ARBA00022679"/>
    </source>
</evidence>
<protein>
    <recommendedName>
        <fullName evidence="7">tRNA (guanine-N(7)-)-methyltransferase</fullName>
        <ecNumber evidence="7">2.1.1.33</ecNumber>
    </recommendedName>
    <alternativeName>
        <fullName evidence="7">tRNA (guanine(46)-N(7))-methyltransferase</fullName>
    </alternativeName>
    <alternativeName>
        <fullName evidence="7">tRNA(m7G46)-methyltransferase</fullName>
    </alternativeName>
</protein>
<accession>A0A6B8KGU3</accession>
<dbReference type="UniPathway" id="UPA00989"/>
<keyword evidence="4 7" id="KW-0808">Transferase</keyword>
<evidence type="ECO:0000313" key="8">
    <source>
        <dbReference type="EMBL" id="QGM46195.1"/>
    </source>
</evidence>
<dbReference type="SUPFAM" id="SSF53335">
    <property type="entry name" value="S-adenosyl-L-methionine-dependent methyltransferases"/>
    <property type="match status" value="1"/>
</dbReference>
<feature type="binding site" evidence="7">
    <location>
        <begin position="210"/>
        <end position="213"/>
    </location>
    <ligand>
        <name>substrate</name>
    </ligand>
</feature>
<keyword evidence="3 7" id="KW-0489">Methyltransferase</keyword>
<dbReference type="EC" id="2.1.1.33" evidence="7"/>
<feature type="binding site" evidence="7">
    <location>
        <position position="62"/>
    </location>
    <ligand>
        <name>S-adenosyl-L-methionine</name>
        <dbReference type="ChEBI" id="CHEBI:59789"/>
    </ligand>
</feature>
<dbReference type="InterPro" id="IPR055361">
    <property type="entry name" value="tRNA_methyltr_TrmB_bact"/>
</dbReference>
<evidence type="ECO:0000256" key="6">
    <source>
        <dbReference type="ARBA" id="ARBA00022694"/>
    </source>
</evidence>
<feature type="binding site" evidence="7">
    <location>
        <position position="172"/>
    </location>
    <ligand>
        <name>substrate</name>
    </ligand>
</feature>
<keyword evidence="6 7" id="KW-0819">tRNA processing</keyword>
<dbReference type="AlphaFoldDB" id="A0A6B8KGU3"/>
<dbReference type="NCBIfam" id="TIGR00091">
    <property type="entry name" value="tRNA (guanosine(46)-N7)-methyltransferase TrmB"/>
    <property type="match status" value="1"/>
</dbReference>
<gene>
    <name evidence="7 8" type="primary">trmB</name>
    <name evidence="8" type="ORF">H2LOC_011080</name>
</gene>
<comment type="similarity">
    <text evidence="7">Belongs to the class I-like SAM-binding methyltransferase superfamily. TrmB family.</text>
</comment>
<evidence type="ECO:0000256" key="2">
    <source>
        <dbReference type="ARBA" id="ARBA00003015"/>
    </source>
</evidence>
<dbReference type="InterPro" id="IPR029063">
    <property type="entry name" value="SAM-dependent_MTases_sf"/>
</dbReference>
<dbReference type="GO" id="GO:0043527">
    <property type="term" value="C:tRNA methyltransferase complex"/>
    <property type="evidence" value="ECO:0007669"/>
    <property type="project" value="TreeGrafter"/>
</dbReference>
<evidence type="ECO:0000313" key="9">
    <source>
        <dbReference type="Proteomes" id="UP000309061"/>
    </source>
</evidence>
<dbReference type="OrthoDB" id="9802090at2"/>
<evidence type="ECO:0000256" key="7">
    <source>
        <dbReference type="HAMAP-Rule" id="MF_01057"/>
    </source>
</evidence>
<feature type="binding site" evidence="7">
    <location>
        <position position="140"/>
    </location>
    <ligand>
        <name>substrate</name>
    </ligand>
</feature>
<dbReference type="PANTHER" id="PTHR23417">
    <property type="entry name" value="3-DEOXY-D-MANNO-OCTULOSONIC-ACID TRANSFERASE/TRNA GUANINE-N 7 - -METHYLTRANSFERASE"/>
    <property type="match status" value="1"/>
</dbReference>
<organism evidence="8 9">
    <name type="scientific">Methylocystis heyeri</name>
    <dbReference type="NCBI Taxonomy" id="391905"/>
    <lineage>
        <taxon>Bacteria</taxon>
        <taxon>Pseudomonadati</taxon>
        <taxon>Pseudomonadota</taxon>
        <taxon>Alphaproteobacteria</taxon>
        <taxon>Hyphomicrobiales</taxon>
        <taxon>Methylocystaceae</taxon>
        <taxon>Methylocystis</taxon>
    </lineage>
</organism>
<dbReference type="PANTHER" id="PTHR23417:SF14">
    <property type="entry name" value="PENTACOTRIPEPTIDE-REPEAT REGION OF PRORP DOMAIN-CONTAINING PROTEIN"/>
    <property type="match status" value="1"/>
</dbReference>
<feature type="binding site" evidence="7">
    <location>
        <position position="136"/>
    </location>
    <ligand>
        <name>S-adenosyl-L-methionine</name>
        <dbReference type="ChEBI" id="CHEBI:59789"/>
    </ligand>
</feature>
<dbReference type="Proteomes" id="UP000309061">
    <property type="component" value="Chromosome"/>
</dbReference>
<dbReference type="GO" id="GO:0008176">
    <property type="term" value="F:tRNA (guanine(46)-N7)-methyltransferase activity"/>
    <property type="evidence" value="ECO:0007669"/>
    <property type="project" value="UniProtKB-UniRule"/>
</dbReference>
<feature type="binding site" evidence="7">
    <location>
        <position position="87"/>
    </location>
    <ligand>
        <name>S-adenosyl-L-methionine</name>
        <dbReference type="ChEBI" id="CHEBI:59789"/>
    </ligand>
</feature>
<evidence type="ECO:0000256" key="1">
    <source>
        <dbReference type="ARBA" id="ARBA00000142"/>
    </source>
</evidence>
<comment type="pathway">
    <text evidence="7">tRNA modification; N(7)-methylguanine-tRNA biosynthesis.</text>
</comment>
<feature type="binding site" evidence="7">
    <location>
        <position position="114"/>
    </location>
    <ligand>
        <name>S-adenosyl-L-methionine</name>
        <dbReference type="ChEBI" id="CHEBI:59789"/>
    </ligand>
</feature>
<keyword evidence="5 7" id="KW-0949">S-adenosyl-L-methionine</keyword>
<comment type="function">
    <text evidence="2 7">Catalyzes the formation of N(7)-methylguanine at position 46 (m7G46) in tRNA.</text>
</comment>
<dbReference type="Pfam" id="PF02390">
    <property type="entry name" value="Methyltransf_4"/>
    <property type="match status" value="1"/>
</dbReference>
<dbReference type="HAMAP" id="MF_01057">
    <property type="entry name" value="tRNA_methyltr_TrmB"/>
    <property type="match status" value="1"/>
</dbReference>
<dbReference type="PROSITE" id="PS51625">
    <property type="entry name" value="SAM_MT_TRMB"/>
    <property type="match status" value="1"/>
</dbReference>
<dbReference type="Gene3D" id="3.40.50.150">
    <property type="entry name" value="Vaccinia Virus protein VP39"/>
    <property type="match status" value="1"/>
</dbReference>
<proteinExistence type="inferred from homology"/>
<comment type="catalytic activity">
    <reaction evidence="1 7">
        <text>guanosine(46) in tRNA + S-adenosyl-L-methionine = N(7)-methylguanosine(46) in tRNA + S-adenosyl-L-homocysteine</text>
        <dbReference type="Rhea" id="RHEA:42708"/>
        <dbReference type="Rhea" id="RHEA-COMP:10188"/>
        <dbReference type="Rhea" id="RHEA-COMP:10189"/>
        <dbReference type="ChEBI" id="CHEBI:57856"/>
        <dbReference type="ChEBI" id="CHEBI:59789"/>
        <dbReference type="ChEBI" id="CHEBI:74269"/>
        <dbReference type="ChEBI" id="CHEBI:74480"/>
        <dbReference type="EC" id="2.1.1.33"/>
    </reaction>
</comment>
<dbReference type="KEGG" id="mhey:H2LOC_011080"/>
<dbReference type="InterPro" id="IPR003358">
    <property type="entry name" value="tRNA_(Gua-N-7)_MeTrfase_Trmb"/>
</dbReference>
<reference evidence="8 9" key="1">
    <citation type="submission" date="2019-11" db="EMBL/GenBank/DDBJ databases">
        <title>The genome sequence of Methylocystis heyeri.</title>
        <authorList>
            <person name="Oshkin I.Y."/>
            <person name="Miroshnikov K."/>
            <person name="Dedysh S.N."/>
        </authorList>
    </citation>
    <scope>NUCLEOTIDE SEQUENCE [LARGE SCALE GENOMIC DNA]</scope>
    <source>
        <strain evidence="8 9">H2</strain>
    </source>
</reference>
<sequence>MPDDAERPIAPRRLFGRSKGKALRKHQTELVSDLLPELSLDLSGPLDPATLFAEPMRETRLEIGFGGGEHLIEAADKEPDVGFIGCEPFVNGVARLLSQIEKRGLKNIKLHRGDAIEAVDRLPDASLSRVYLFYPDPWPKRRQRKRRFVSEDALGRLARVMKKSAELRFATDIDDYAAWTLARVNESPDFQWTAQAPADWLVPWQGWTRTKYEGKAIAAGRKPVYLSFMRG</sequence>
<dbReference type="EMBL" id="CP046052">
    <property type="protein sequence ID" value="QGM46195.1"/>
    <property type="molecule type" value="Genomic_DNA"/>
</dbReference>
<evidence type="ECO:0000256" key="5">
    <source>
        <dbReference type="ARBA" id="ARBA00022691"/>
    </source>
</evidence>
<evidence type="ECO:0000256" key="3">
    <source>
        <dbReference type="ARBA" id="ARBA00022603"/>
    </source>
</evidence>
<name>A0A6B8KGU3_9HYPH</name>
<comment type="caution">
    <text evidence="7">Lacks conserved residue(s) required for the propagation of feature annotation.</text>
</comment>